<name>A0ABS8TBW6_DATST</name>
<evidence type="ECO:0000313" key="4">
    <source>
        <dbReference type="Proteomes" id="UP000823775"/>
    </source>
</evidence>
<gene>
    <name evidence="3" type="primary">ORC3_2</name>
    <name evidence="3" type="ORF">HAX54_007501</name>
</gene>
<feature type="compositionally biased region" description="Basic and acidic residues" evidence="1">
    <location>
        <begin position="298"/>
        <end position="320"/>
    </location>
</feature>
<feature type="domain" description="Origin recognition complex subunit 3 N-terminal" evidence="2">
    <location>
        <begin position="5"/>
        <end position="112"/>
    </location>
</feature>
<accession>A0ABS8TBW6</accession>
<dbReference type="EMBL" id="JACEIK010001384">
    <property type="protein sequence ID" value="MCD7468944.1"/>
    <property type="molecule type" value="Genomic_DNA"/>
</dbReference>
<sequence length="320" mass="36440">MFAFISEWSVKIPIILIAGVATSTDAPRNVLTSRALQYLSTSTFFLKSPAERMDAIIEAVLVKNCAGFSIGHKVATFLRNYFLRQDGTVTSFVRALKMAIVQQLSVQPLSFLLKLLVDEGDNKRSWNEVLANLPEELIKHAFELPSYRTYSVNRNNHAEVNAMSLGHGLSELQRLQELWRSRLMCLHEAGRCHKVALLDLYLEALDPESYNSRLSNHDCDSAKDKSLLSNNDKLFGLQKAEVTDQVIRKIRDLPAAKLSRLLKSWERLTKGTIEVFGGCILPRKTPRCRTPCSNLNNQREKLEKERRQEEAPELFQHEDN</sequence>
<protein>
    <submittedName>
        <fullName evidence="3">Origin recognition complex subunit 3</fullName>
    </submittedName>
</protein>
<dbReference type="Proteomes" id="UP000823775">
    <property type="component" value="Unassembled WGS sequence"/>
</dbReference>
<evidence type="ECO:0000313" key="3">
    <source>
        <dbReference type="EMBL" id="MCD7468944.1"/>
    </source>
</evidence>
<dbReference type="PANTHER" id="PTHR12748">
    <property type="entry name" value="ORIGIN RECOGNITION COMPLEX SUBUNIT 3"/>
    <property type="match status" value="1"/>
</dbReference>
<organism evidence="3 4">
    <name type="scientific">Datura stramonium</name>
    <name type="common">Jimsonweed</name>
    <name type="synonym">Common thornapple</name>
    <dbReference type="NCBI Taxonomy" id="4076"/>
    <lineage>
        <taxon>Eukaryota</taxon>
        <taxon>Viridiplantae</taxon>
        <taxon>Streptophyta</taxon>
        <taxon>Embryophyta</taxon>
        <taxon>Tracheophyta</taxon>
        <taxon>Spermatophyta</taxon>
        <taxon>Magnoliopsida</taxon>
        <taxon>eudicotyledons</taxon>
        <taxon>Gunneridae</taxon>
        <taxon>Pentapetalae</taxon>
        <taxon>asterids</taxon>
        <taxon>lamiids</taxon>
        <taxon>Solanales</taxon>
        <taxon>Solanaceae</taxon>
        <taxon>Solanoideae</taxon>
        <taxon>Datureae</taxon>
        <taxon>Datura</taxon>
    </lineage>
</organism>
<keyword evidence="4" id="KW-1185">Reference proteome</keyword>
<dbReference type="PANTHER" id="PTHR12748:SF0">
    <property type="entry name" value="ORIGIN RECOGNITION COMPLEX SUBUNIT 3"/>
    <property type="match status" value="1"/>
</dbReference>
<evidence type="ECO:0000256" key="1">
    <source>
        <dbReference type="SAM" id="MobiDB-lite"/>
    </source>
</evidence>
<comment type="caution">
    <text evidence="3">The sequence shown here is derived from an EMBL/GenBank/DDBJ whole genome shotgun (WGS) entry which is preliminary data.</text>
</comment>
<reference evidence="3 4" key="1">
    <citation type="journal article" date="2021" name="BMC Genomics">
        <title>Datura genome reveals duplications of psychoactive alkaloid biosynthetic genes and high mutation rate following tissue culture.</title>
        <authorList>
            <person name="Rajewski A."/>
            <person name="Carter-House D."/>
            <person name="Stajich J."/>
            <person name="Litt A."/>
        </authorList>
    </citation>
    <scope>NUCLEOTIDE SEQUENCE [LARGE SCALE GENOMIC DNA]</scope>
    <source>
        <strain evidence="3">AR-01</strain>
    </source>
</reference>
<dbReference type="Pfam" id="PF07034">
    <property type="entry name" value="ORC3_N"/>
    <property type="match status" value="1"/>
</dbReference>
<proteinExistence type="predicted"/>
<dbReference type="InterPro" id="IPR020795">
    <property type="entry name" value="ORC3"/>
</dbReference>
<feature type="region of interest" description="Disordered" evidence="1">
    <location>
        <begin position="292"/>
        <end position="320"/>
    </location>
</feature>
<dbReference type="InterPro" id="IPR045667">
    <property type="entry name" value="ORC3_N"/>
</dbReference>
<evidence type="ECO:0000259" key="2">
    <source>
        <dbReference type="Pfam" id="PF07034"/>
    </source>
</evidence>